<evidence type="ECO:0000313" key="4">
    <source>
        <dbReference type="Proteomes" id="UP000054279"/>
    </source>
</evidence>
<name>A0A0C9VI99_SPHS4</name>
<dbReference type="OrthoDB" id="3366475at2759"/>
<evidence type="ECO:0000256" key="1">
    <source>
        <dbReference type="SAM" id="MobiDB-lite"/>
    </source>
</evidence>
<gene>
    <name evidence="3" type="ORF">M422DRAFT_69557</name>
</gene>
<feature type="compositionally biased region" description="Low complexity" evidence="1">
    <location>
        <begin position="33"/>
        <end position="47"/>
    </location>
</feature>
<feature type="transmembrane region" description="Helical" evidence="2">
    <location>
        <begin position="77"/>
        <end position="96"/>
    </location>
</feature>
<keyword evidence="2" id="KW-0812">Transmembrane</keyword>
<keyword evidence="2" id="KW-0472">Membrane</keyword>
<evidence type="ECO:0000256" key="2">
    <source>
        <dbReference type="SAM" id="Phobius"/>
    </source>
</evidence>
<accession>A0A0C9VI99</accession>
<feature type="transmembrane region" description="Helical" evidence="2">
    <location>
        <begin position="191"/>
        <end position="215"/>
    </location>
</feature>
<dbReference type="EMBL" id="KN837173">
    <property type="protein sequence ID" value="KIJ36991.1"/>
    <property type="molecule type" value="Genomic_DNA"/>
</dbReference>
<dbReference type="HOGENOM" id="CLU_1012566_0_0_1"/>
<organism evidence="3 4">
    <name type="scientific">Sphaerobolus stellatus (strain SS14)</name>
    <dbReference type="NCBI Taxonomy" id="990650"/>
    <lineage>
        <taxon>Eukaryota</taxon>
        <taxon>Fungi</taxon>
        <taxon>Dikarya</taxon>
        <taxon>Basidiomycota</taxon>
        <taxon>Agaricomycotina</taxon>
        <taxon>Agaricomycetes</taxon>
        <taxon>Phallomycetidae</taxon>
        <taxon>Geastrales</taxon>
        <taxon>Sphaerobolaceae</taxon>
        <taxon>Sphaerobolus</taxon>
    </lineage>
</organism>
<feature type="compositionally biased region" description="Acidic residues" evidence="1">
    <location>
        <begin position="17"/>
        <end position="26"/>
    </location>
</feature>
<feature type="transmembrane region" description="Helical" evidence="2">
    <location>
        <begin position="157"/>
        <end position="179"/>
    </location>
</feature>
<reference evidence="3 4" key="1">
    <citation type="submission" date="2014-06" db="EMBL/GenBank/DDBJ databases">
        <title>Evolutionary Origins and Diversification of the Mycorrhizal Mutualists.</title>
        <authorList>
            <consortium name="DOE Joint Genome Institute"/>
            <consortium name="Mycorrhizal Genomics Consortium"/>
            <person name="Kohler A."/>
            <person name="Kuo A."/>
            <person name="Nagy L.G."/>
            <person name="Floudas D."/>
            <person name="Copeland A."/>
            <person name="Barry K.W."/>
            <person name="Cichocki N."/>
            <person name="Veneault-Fourrey C."/>
            <person name="LaButti K."/>
            <person name="Lindquist E.A."/>
            <person name="Lipzen A."/>
            <person name="Lundell T."/>
            <person name="Morin E."/>
            <person name="Murat C."/>
            <person name="Riley R."/>
            <person name="Ohm R."/>
            <person name="Sun H."/>
            <person name="Tunlid A."/>
            <person name="Henrissat B."/>
            <person name="Grigoriev I.V."/>
            <person name="Hibbett D.S."/>
            <person name="Martin F."/>
        </authorList>
    </citation>
    <scope>NUCLEOTIDE SEQUENCE [LARGE SCALE GENOMIC DNA]</scope>
    <source>
        <strain evidence="3 4">SS14</strain>
    </source>
</reference>
<feature type="transmembrane region" description="Helical" evidence="2">
    <location>
        <begin position="221"/>
        <end position="250"/>
    </location>
</feature>
<feature type="compositionally biased region" description="Basic residues" evidence="1">
    <location>
        <begin position="48"/>
        <end position="59"/>
    </location>
</feature>
<sequence length="275" mass="30745">MSSSSSTSYFDDHNENENENPNEDNNELASNAPSFPSSSSPSTPTTPTHHKNPRRTFHSHPKDRTSFSLFFGSESTFLAILFGAIALLLPTLFFFISRGAVQDVQAQTQVLPPNPNLHPNPSPHAAEMNAGHIHPHFNNHQGGTAHPIPDISPHSPLAVFLTYLPTITTVFTRLLALLLKSFTPFISFFSLILYIIWPFVLFLQIIYWIFVLYPWKTVNGLIWFFYPLYVFGGVAVLASIVVGLAGRLVVEGGKAMVMSGEEKPRPRSRDRKKLR</sequence>
<dbReference type="AlphaFoldDB" id="A0A0C9VI99"/>
<proteinExistence type="predicted"/>
<keyword evidence="2" id="KW-1133">Transmembrane helix</keyword>
<feature type="region of interest" description="Disordered" evidence="1">
    <location>
        <begin position="1"/>
        <end position="61"/>
    </location>
</feature>
<keyword evidence="4" id="KW-1185">Reference proteome</keyword>
<protein>
    <submittedName>
        <fullName evidence="3">Uncharacterized protein</fullName>
    </submittedName>
</protein>
<evidence type="ECO:0000313" key="3">
    <source>
        <dbReference type="EMBL" id="KIJ36991.1"/>
    </source>
</evidence>
<dbReference type="Proteomes" id="UP000054279">
    <property type="component" value="Unassembled WGS sequence"/>
</dbReference>